<name>A0A323UJQ6_RHOPL</name>
<gene>
    <name evidence="2" type="ORF">DNX69_10160</name>
</gene>
<proteinExistence type="predicted"/>
<evidence type="ECO:0000313" key="2">
    <source>
        <dbReference type="EMBL" id="PZA12343.1"/>
    </source>
</evidence>
<dbReference type="Pfam" id="PF12680">
    <property type="entry name" value="SnoaL_2"/>
    <property type="match status" value="1"/>
</dbReference>
<evidence type="ECO:0000313" key="3">
    <source>
        <dbReference type="Proteomes" id="UP000248134"/>
    </source>
</evidence>
<dbReference type="Proteomes" id="UP000248134">
    <property type="component" value="Unassembled WGS sequence"/>
</dbReference>
<dbReference type="InterPro" id="IPR037401">
    <property type="entry name" value="SnoaL-like"/>
</dbReference>
<comment type="caution">
    <text evidence="2">The sequence shown here is derived from an EMBL/GenBank/DDBJ whole genome shotgun (WGS) entry which is preliminary data.</text>
</comment>
<feature type="domain" description="SnoaL-like" evidence="1">
    <location>
        <begin position="46"/>
        <end position="153"/>
    </location>
</feature>
<dbReference type="Gene3D" id="3.10.450.50">
    <property type="match status" value="1"/>
</dbReference>
<dbReference type="OrthoDB" id="8410224at2"/>
<dbReference type="SUPFAM" id="SSF54427">
    <property type="entry name" value="NTF2-like"/>
    <property type="match status" value="1"/>
</dbReference>
<sequence>MVWFSSWPWWRNLLNVTSFLSTSRCEGCPETRRRLVMSERNIELMRQMAEFETSHDRDRLFALYTDDVIFRDVALDVLATGKDEVRRLLDSVYAAMEGYSMTLTSAYADENGGGAEWIMTGKHTGDFMDFPATGVSWKLRAASIMRFSNGLVSHRSDYWSVTSFTKQVGLA</sequence>
<evidence type="ECO:0000259" key="1">
    <source>
        <dbReference type="Pfam" id="PF12680"/>
    </source>
</evidence>
<dbReference type="EMBL" id="QKQS01000013">
    <property type="protein sequence ID" value="PZA12343.1"/>
    <property type="molecule type" value="Genomic_DNA"/>
</dbReference>
<organism evidence="2 3">
    <name type="scientific">Rhodopseudomonas palustris</name>
    <dbReference type="NCBI Taxonomy" id="1076"/>
    <lineage>
        <taxon>Bacteria</taxon>
        <taxon>Pseudomonadati</taxon>
        <taxon>Pseudomonadota</taxon>
        <taxon>Alphaproteobacteria</taxon>
        <taxon>Hyphomicrobiales</taxon>
        <taxon>Nitrobacteraceae</taxon>
        <taxon>Rhodopseudomonas</taxon>
    </lineage>
</organism>
<dbReference type="AlphaFoldDB" id="A0A323UJQ6"/>
<reference evidence="2 3" key="1">
    <citation type="submission" date="2018-06" db="EMBL/GenBank/DDBJ databases">
        <title>Draft Whole-Genome Sequence of the purple photosynthetic bacterium Rhodospeudomonas palustris XCP.</title>
        <authorList>
            <person name="Rayyan A."/>
            <person name="Meyer T.E."/>
            <person name="Kyndt J.A."/>
        </authorList>
    </citation>
    <scope>NUCLEOTIDE SEQUENCE [LARGE SCALE GENOMIC DNA]</scope>
    <source>
        <strain evidence="2 3">XCP</strain>
    </source>
</reference>
<protein>
    <recommendedName>
        <fullName evidence="1">SnoaL-like domain-containing protein</fullName>
    </recommendedName>
</protein>
<accession>A0A323UJQ6</accession>
<dbReference type="InterPro" id="IPR032710">
    <property type="entry name" value="NTF2-like_dom_sf"/>
</dbReference>